<dbReference type="SUPFAM" id="SSF54427">
    <property type="entry name" value="NTF2-like"/>
    <property type="match status" value="1"/>
</dbReference>
<dbReference type="EMBL" id="JBHUMB010000005">
    <property type="protein sequence ID" value="MFD2742389.1"/>
    <property type="molecule type" value="Genomic_DNA"/>
</dbReference>
<gene>
    <name evidence="2" type="ORF">ACFSQ6_03185</name>
</gene>
<dbReference type="Proteomes" id="UP001597418">
    <property type="component" value="Unassembled WGS sequence"/>
</dbReference>
<dbReference type="Gene3D" id="3.10.450.50">
    <property type="match status" value="1"/>
</dbReference>
<comment type="caution">
    <text evidence="2">The sequence shown here is derived from an EMBL/GenBank/DDBJ whole genome shotgun (WGS) entry which is preliminary data.</text>
</comment>
<proteinExistence type="predicted"/>
<dbReference type="RefSeq" id="WP_066754059.1">
    <property type="nucleotide sequence ID" value="NZ_JBHUMB010000005.1"/>
</dbReference>
<reference evidence="3" key="1">
    <citation type="journal article" date="2019" name="Int. J. Syst. Evol. Microbiol.">
        <title>The Global Catalogue of Microorganisms (GCM) 10K type strain sequencing project: providing services to taxonomists for standard genome sequencing and annotation.</title>
        <authorList>
            <consortium name="The Broad Institute Genomics Platform"/>
            <consortium name="The Broad Institute Genome Sequencing Center for Infectious Disease"/>
            <person name="Wu L."/>
            <person name="Ma J."/>
        </authorList>
    </citation>
    <scope>NUCLEOTIDE SEQUENCE [LARGE SCALE GENOMIC DNA]</scope>
    <source>
        <strain evidence="3">KCTC 42247</strain>
    </source>
</reference>
<protein>
    <submittedName>
        <fullName evidence="2">Nuclear transport factor 2 family protein</fullName>
    </submittedName>
</protein>
<dbReference type="InterPro" id="IPR037401">
    <property type="entry name" value="SnoaL-like"/>
</dbReference>
<evidence type="ECO:0000313" key="2">
    <source>
        <dbReference type="EMBL" id="MFD2742389.1"/>
    </source>
</evidence>
<keyword evidence="3" id="KW-1185">Reference proteome</keyword>
<accession>A0ABW5UC90</accession>
<dbReference type="InterPro" id="IPR032710">
    <property type="entry name" value="NTF2-like_dom_sf"/>
</dbReference>
<sequence>MISKNEAVLRDANKALAIGNYEQFLSHCTDDTSWNFVGDQTLHGKESVRTYMNENYIEPPIFDVENMISQDEFVIAIGKIQLKNSQGQSQEYAYCDVWEFSNGKMCKLKAFVI</sequence>
<dbReference type="Pfam" id="PF12680">
    <property type="entry name" value="SnoaL_2"/>
    <property type="match status" value="1"/>
</dbReference>
<feature type="domain" description="SnoaL-like" evidence="1">
    <location>
        <begin position="12"/>
        <end position="106"/>
    </location>
</feature>
<name>A0ABW5UC90_9SPHI</name>
<evidence type="ECO:0000259" key="1">
    <source>
        <dbReference type="Pfam" id="PF12680"/>
    </source>
</evidence>
<evidence type="ECO:0000313" key="3">
    <source>
        <dbReference type="Proteomes" id="UP001597418"/>
    </source>
</evidence>
<organism evidence="2 3">
    <name type="scientific">Sphingobacterium populi</name>
    <dbReference type="NCBI Taxonomy" id="1812824"/>
    <lineage>
        <taxon>Bacteria</taxon>
        <taxon>Pseudomonadati</taxon>
        <taxon>Bacteroidota</taxon>
        <taxon>Sphingobacteriia</taxon>
        <taxon>Sphingobacteriales</taxon>
        <taxon>Sphingobacteriaceae</taxon>
        <taxon>Sphingobacterium</taxon>
    </lineage>
</organism>